<accession>A0A6J2L584</accession>
<evidence type="ECO:0000313" key="13">
    <source>
        <dbReference type="RefSeq" id="XP_028361338.1"/>
    </source>
</evidence>
<feature type="transmembrane region" description="Helical" evidence="7">
    <location>
        <begin position="7"/>
        <end position="29"/>
    </location>
</feature>
<feature type="region of interest" description="Disordered" evidence="6">
    <location>
        <begin position="920"/>
        <end position="957"/>
    </location>
</feature>
<evidence type="ECO:0000313" key="10">
    <source>
        <dbReference type="EMBL" id="KAF6124239.1"/>
    </source>
</evidence>
<evidence type="ECO:0000256" key="3">
    <source>
        <dbReference type="ARBA" id="ARBA00022989"/>
    </source>
</evidence>
<keyword evidence="11" id="KW-1185">Reference proteome</keyword>
<evidence type="ECO:0000313" key="12">
    <source>
        <dbReference type="Proteomes" id="UP000664940"/>
    </source>
</evidence>
<organism evidence="11 13">
    <name type="scientific">Phyllostomus discolor</name>
    <name type="common">pale spear-nosed bat</name>
    <dbReference type="NCBI Taxonomy" id="89673"/>
    <lineage>
        <taxon>Eukaryota</taxon>
        <taxon>Metazoa</taxon>
        <taxon>Chordata</taxon>
        <taxon>Craniata</taxon>
        <taxon>Vertebrata</taxon>
        <taxon>Euteleostomi</taxon>
        <taxon>Mammalia</taxon>
        <taxon>Eutheria</taxon>
        <taxon>Laurasiatheria</taxon>
        <taxon>Chiroptera</taxon>
        <taxon>Yangochiroptera</taxon>
        <taxon>Phyllostomidae</taxon>
        <taxon>Phyllostominae</taxon>
        <taxon>Phyllostomus</taxon>
    </lineage>
</organism>
<dbReference type="GO" id="GO:0016020">
    <property type="term" value="C:membrane"/>
    <property type="evidence" value="ECO:0007669"/>
    <property type="project" value="UniProtKB-SubCell"/>
</dbReference>
<dbReference type="InterPro" id="IPR027970">
    <property type="entry name" value="SPATA31-like"/>
</dbReference>
<evidence type="ECO:0000256" key="4">
    <source>
        <dbReference type="ARBA" id="ARBA00023136"/>
    </source>
</evidence>
<evidence type="ECO:0000256" key="1">
    <source>
        <dbReference type="ARBA" id="ARBA00004167"/>
    </source>
</evidence>
<feature type="domain" description="SPATA31-like" evidence="9">
    <location>
        <begin position="54"/>
        <end position="138"/>
    </location>
</feature>
<comment type="similarity">
    <text evidence="5">Belongs to the SPATA31 family.</text>
</comment>
<feature type="region of interest" description="Disordered" evidence="6">
    <location>
        <begin position="1254"/>
        <end position="1307"/>
    </location>
</feature>
<name>A0A6J2L584_9CHIR</name>
<keyword evidence="2 7" id="KW-0812">Transmembrane</keyword>
<evidence type="ECO:0000259" key="9">
    <source>
        <dbReference type="Pfam" id="PF15371"/>
    </source>
</evidence>
<dbReference type="KEGG" id="pdic:114491513"/>
<feature type="region of interest" description="Disordered" evidence="6">
    <location>
        <begin position="1024"/>
        <end position="1147"/>
    </location>
</feature>
<evidence type="ECO:0000313" key="11">
    <source>
        <dbReference type="Proteomes" id="UP000504628"/>
    </source>
</evidence>
<dbReference type="RefSeq" id="XP_028361338.1">
    <property type="nucleotide sequence ID" value="XM_028505537.2"/>
</dbReference>
<keyword evidence="3 7" id="KW-1133">Transmembrane helix</keyword>
<dbReference type="Pfam" id="PF14650">
    <property type="entry name" value="FAM75"/>
    <property type="match status" value="1"/>
</dbReference>
<dbReference type="Proteomes" id="UP000504628">
    <property type="component" value="Chromosome 3"/>
</dbReference>
<evidence type="ECO:0000256" key="6">
    <source>
        <dbReference type="SAM" id="MobiDB-lite"/>
    </source>
</evidence>
<feature type="domain" description="SPATA31" evidence="8">
    <location>
        <begin position="425"/>
        <end position="619"/>
    </location>
</feature>
<feature type="compositionally biased region" description="Basic and acidic residues" evidence="6">
    <location>
        <begin position="1268"/>
        <end position="1278"/>
    </location>
</feature>
<evidence type="ECO:0000256" key="5">
    <source>
        <dbReference type="ARBA" id="ARBA00035009"/>
    </source>
</evidence>
<dbReference type="Pfam" id="PF15371">
    <property type="entry name" value="DUF4599"/>
    <property type="match status" value="1"/>
</dbReference>
<feature type="compositionally biased region" description="Basic and acidic residues" evidence="6">
    <location>
        <begin position="1079"/>
        <end position="1090"/>
    </location>
</feature>
<dbReference type="PANTHER" id="PTHR21859:SF15">
    <property type="entry name" value="PROTEIN SPATA31F1-RELATED"/>
    <property type="match status" value="1"/>
</dbReference>
<sequence length="1346" mass="149414">MMSPAFVLWDLMHPLYTYGSIFIIILIIWQVKNSYQGLGLEPKRSCCQRHRTLRHKAKDAVSRARRLSWREAEKPWELLSVMKSQSWLPQEGRVRRLLCADTCCQVCNTMALEIQQLLESENTLISPTSLGPSQSSSSLEILPKSNLFFEHSLEHHSTHTQELSLPPATPSASQLMDQKCLTLPAAQSPNSVCIHDYWAHHLQLRQAFQVPEIPRAPVTMSSSKSEESRIPVNQQNILKSNLDLVCGNQDQQRLYPQVPLLTMNQVITTMTHPVALPMLTVLPTHLPFPSPEVLRLLEVHVKKWMHFQRWGLPRRVEESLKQLMPSPPLFYQPLNNQPVSFIQDDTYEFSAEKLAATSYQTWGSCMAGQATQAFWVSQWSLTDPIQRHHYHQNPNHMALALPSAALKDFSGFYPLPGQQAEDSVGHLQQKYSQLFCGLPSLHSESLADTFLGSQGHSTNNSLPRLPLKDPFLLKDLSFLPLLPKTPPQSHPPSPPSSPNWVMPCDHPPAQANVPFLTLAQCEALEWHLLQRQLQRQCSLPAVFQRAQHTQSPVTYKCGDTAQSPETVKTSWPGKPISILTRELLLPDHTRRLLKFHLQRQLIHHRWGLPPKIQQSFKLLLSPTHQQTPSWSSTTLASVSGPHPSALEAIGGAGDTLATLEDRVLMPHLFDQVKAILKSHINSKCEQIHQGKVPDHVYRSCECIIPGGLEVATFTCIPESKPLELQAAMDTDLQQEIMSRMPTSLDQQQQTSPVAVTEHPKLPRTLSKEAIEKLKTTLRHKYLAFLSGLPPPYYVAPSKAITPAITTEAIVTEVVPEPVEILTGPLTAFPEVGAASDTEEKCCLSPGPCLQGANDTCAETADDTQPEVPVEGMIETQPLESQTESAKPYLLKKSILAKLNFHLRRKMLEIQWGIPTKARESRKQTAVIPKTTSTQASLGSLNNRGDASLQDLPIPPNIPRAPDPKWLCLKGQLALELKAVQQNQKQPSSRAAPHASAYKFSKMSQPSGDMTEGQVLCVQVETSVNKPSLEEPWSPESQSPGKSKYSAQVPKLAKKEKEPGKPKSAGDHGEGDAGLVLSSAREKSHSAEAQRPEGMLLNRTPQSPRRRRHSLHLDAPCQHSSQHHPQLKPPEPPPGISGGEKSKKNGLQDSQTRLNVSLNPARIPQNVQPVGFQVSQGHPFPGHLIQHKPSQGQILQGRVLQRQVVPVHCHMGPTLPESGLRNTMKSFLQCLNPKAKGKGHKEPMSLAAEKMAHTRKEKVQKKLAPARSSMDRTKTEKKARGNLKAQSPPTEKQVGLYFSGGSHSPDSKLRHRSCFNPLHSASGLGPPRHCPRHCPLLACATQPGNPP</sequence>
<gene>
    <name evidence="13" type="primary">LOC114491513</name>
    <name evidence="10" type="ORF">HJG60_004829</name>
</gene>
<evidence type="ECO:0000259" key="8">
    <source>
        <dbReference type="Pfam" id="PF14650"/>
    </source>
</evidence>
<dbReference type="OrthoDB" id="9449847at2759"/>
<dbReference type="EMBL" id="JABVXQ010000002">
    <property type="protein sequence ID" value="KAF6124239.1"/>
    <property type="molecule type" value="Genomic_DNA"/>
</dbReference>
<evidence type="ECO:0000256" key="7">
    <source>
        <dbReference type="SAM" id="Phobius"/>
    </source>
</evidence>
<dbReference type="Proteomes" id="UP000664940">
    <property type="component" value="Unassembled WGS sequence"/>
</dbReference>
<proteinExistence type="inferred from homology"/>
<protein>
    <submittedName>
        <fullName evidence="10">Family with sequence similarity 205 member A</fullName>
    </submittedName>
    <submittedName>
        <fullName evidence="13">Protein FAM205A-like</fullName>
    </submittedName>
</protein>
<dbReference type="PANTHER" id="PTHR21859">
    <property type="entry name" value="ACROSOME-SPECIFIC PROTEIN"/>
    <property type="match status" value="1"/>
</dbReference>
<reference evidence="10 12" key="1">
    <citation type="journal article" date="2020" name="Nature">
        <title>Six reference-quality genomes reveal evolution of bat adaptations.</title>
        <authorList>
            <person name="Jebb D."/>
            <person name="Huang Z."/>
            <person name="Pippel M."/>
            <person name="Hughes G.M."/>
            <person name="Lavrichenko K."/>
            <person name="Devanna P."/>
            <person name="Winkler S."/>
            <person name="Jermiin L.S."/>
            <person name="Skirmuntt E.C."/>
            <person name="Katzourakis A."/>
            <person name="Burkitt-Gray L."/>
            <person name="Ray D.A."/>
            <person name="Sullivan K.A.M."/>
            <person name="Roscito J.G."/>
            <person name="Kirilenko B.M."/>
            <person name="Davalos L.M."/>
            <person name="Corthals A.P."/>
            <person name="Power M.L."/>
            <person name="Jones G."/>
            <person name="Ransome R.D."/>
            <person name="Dechmann D.K.N."/>
            <person name="Locatelli A.G."/>
            <person name="Puechmaille S.J."/>
            <person name="Fedrigo O."/>
            <person name="Jarvis E.D."/>
            <person name="Hiller M."/>
            <person name="Vernes S.C."/>
            <person name="Myers E.W."/>
            <person name="Teeling E.C."/>
        </authorList>
    </citation>
    <scope>NUCLEOTIDE SEQUENCE [LARGE SCALE GENOMIC DNA]</scope>
    <source>
        <strain evidence="10">Bat1K_MPI-CBG_1</strain>
    </source>
</reference>
<feature type="compositionally biased region" description="Polar residues" evidence="6">
    <location>
        <begin position="929"/>
        <end position="944"/>
    </location>
</feature>
<dbReference type="InterPro" id="IPR039509">
    <property type="entry name" value="SPATA31"/>
</dbReference>
<comment type="subcellular location">
    <subcellularLocation>
        <location evidence="1">Membrane</location>
        <topology evidence="1">Single-pass membrane protein</topology>
    </subcellularLocation>
</comment>
<dbReference type="GeneID" id="114491513"/>
<reference evidence="13" key="2">
    <citation type="submission" date="2025-04" db="UniProtKB">
        <authorList>
            <consortium name="RefSeq"/>
        </authorList>
    </citation>
    <scope>IDENTIFICATION</scope>
    <source>
        <tissue evidence="13">Muscle</tissue>
    </source>
</reference>
<evidence type="ECO:0000256" key="2">
    <source>
        <dbReference type="ARBA" id="ARBA00022692"/>
    </source>
</evidence>
<feature type="compositionally biased region" description="Basic and acidic residues" evidence="6">
    <location>
        <begin position="1052"/>
        <end position="1070"/>
    </location>
</feature>
<keyword evidence="4 7" id="KW-0472">Membrane</keyword>